<protein>
    <submittedName>
        <fullName evidence="2">Uncharacterized protein</fullName>
    </submittedName>
</protein>
<comment type="caution">
    <text evidence="2">The sequence shown here is derived from an EMBL/GenBank/DDBJ whole genome shotgun (WGS) entry which is preliminary data.</text>
</comment>
<dbReference type="Proteomes" id="UP001595892">
    <property type="component" value="Unassembled WGS sequence"/>
</dbReference>
<accession>A0ABV9NN77</accession>
<proteinExistence type="predicted"/>
<organism evidence="2 3">
    <name type="scientific">Coralloluteibacterium thermophilum</name>
    <dbReference type="NCBI Taxonomy" id="2707049"/>
    <lineage>
        <taxon>Bacteria</taxon>
        <taxon>Pseudomonadati</taxon>
        <taxon>Pseudomonadota</taxon>
        <taxon>Gammaproteobacteria</taxon>
        <taxon>Lysobacterales</taxon>
        <taxon>Lysobacteraceae</taxon>
        <taxon>Coralloluteibacterium</taxon>
    </lineage>
</organism>
<gene>
    <name evidence="2" type="ORF">ACFO3Q_07600</name>
</gene>
<name>A0ABV9NN77_9GAMM</name>
<evidence type="ECO:0000313" key="3">
    <source>
        <dbReference type="Proteomes" id="UP001595892"/>
    </source>
</evidence>
<dbReference type="EMBL" id="JBHSGG010000022">
    <property type="protein sequence ID" value="MFC4728028.1"/>
    <property type="molecule type" value="Genomic_DNA"/>
</dbReference>
<evidence type="ECO:0000313" key="2">
    <source>
        <dbReference type="EMBL" id="MFC4728028.1"/>
    </source>
</evidence>
<evidence type="ECO:0000256" key="1">
    <source>
        <dbReference type="SAM" id="MobiDB-lite"/>
    </source>
</evidence>
<reference evidence="3" key="1">
    <citation type="journal article" date="2019" name="Int. J. Syst. Evol. Microbiol.">
        <title>The Global Catalogue of Microorganisms (GCM) 10K type strain sequencing project: providing services to taxonomists for standard genome sequencing and annotation.</title>
        <authorList>
            <consortium name="The Broad Institute Genomics Platform"/>
            <consortium name="The Broad Institute Genome Sequencing Center for Infectious Disease"/>
            <person name="Wu L."/>
            <person name="Ma J."/>
        </authorList>
    </citation>
    <scope>NUCLEOTIDE SEQUENCE [LARGE SCALE GENOMIC DNA]</scope>
    <source>
        <strain evidence="3">CGMCC 1.13574</strain>
    </source>
</reference>
<keyword evidence="3" id="KW-1185">Reference proteome</keyword>
<feature type="region of interest" description="Disordered" evidence="1">
    <location>
        <begin position="83"/>
        <end position="105"/>
    </location>
</feature>
<dbReference type="RefSeq" id="WP_377004049.1">
    <property type="nucleotide sequence ID" value="NZ_JBHSGG010000022.1"/>
</dbReference>
<sequence>MSAVLGQEPCRAGGVFAHGRTRGPAAGGEELAHVGGVVGIDAQRRIERIARPGLGQNGPACGLVGVLAVQEFVLQRLWRAVPPERDERPRKHCDHDDPEHPCPSP</sequence>